<keyword evidence="2" id="KW-0614">Plasmid</keyword>
<feature type="compositionally biased region" description="Basic and acidic residues" evidence="1">
    <location>
        <begin position="16"/>
        <end position="37"/>
    </location>
</feature>
<evidence type="ECO:0000256" key="1">
    <source>
        <dbReference type="SAM" id="MobiDB-lite"/>
    </source>
</evidence>
<feature type="region of interest" description="Disordered" evidence="1">
    <location>
        <begin position="1"/>
        <end position="56"/>
    </location>
</feature>
<geneLocation type="plasmid" evidence="2">
    <name>unnamed</name>
</geneLocation>
<organism evidence="2 3">
    <name type="scientific">Pseudonocardia alaniniphila</name>
    <dbReference type="NCBI Taxonomy" id="75291"/>
    <lineage>
        <taxon>Bacteria</taxon>
        <taxon>Bacillati</taxon>
        <taxon>Actinomycetota</taxon>
        <taxon>Actinomycetes</taxon>
        <taxon>Pseudonocardiales</taxon>
        <taxon>Pseudonocardiaceae</taxon>
        <taxon>Pseudonocardia</taxon>
    </lineage>
</organism>
<dbReference type="EMBL" id="JAKXMK010000002">
    <property type="protein sequence ID" value="MCH6164492.1"/>
    <property type="molecule type" value="Genomic_DNA"/>
</dbReference>
<name>A0ABS9T7I9_9PSEU</name>
<comment type="caution">
    <text evidence="2">The sequence shown here is derived from an EMBL/GenBank/DDBJ whole genome shotgun (WGS) entry which is preliminary data.</text>
</comment>
<sequence length="56" mass="5914">MSHRDPLGPDGADAVVGRRGDLDRIRVLPEAPDRERPVLPAGEAGAGHDRARHAGP</sequence>
<evidence type="ECO:0000313" key="3">
    <source>
        <dbReference type="Proteomes" id="UP001299970"/>
    </source>
</evidence>
<dbReference type="Proteomes" id="UP001299970">
    <property type="component" value="Unassembled WGS sequence"/>
</dbReference>
<reference evidence="2 3" key="1">
    <citation type="submission" date="2022-03" db="EMBL/GenBank/DDBJ databases">
        <title>Pseudonocardia alaer sp. nov., a novel actinomycete isolated from reed forest soil.</title>
        <authorList>
            <person name="Wang L."/>
        </authorList>
    </citation>
    <scope>NUCLEOTIDE SEQUENCE [LARGE SCALE GENOMIC DNA]</scope>
    <source>
        <strain evidence="2 3">Y-16303</strain>
        <plasmid evidence="2">unnamed</plasmid>
    </source>
</reference>
<dbReference type="RefSeq" id="WP_241034350.1">
    <property type="nucleotide sequence ID" value="NZ_BAAAJF010000034.1"/>
</dbReference>
<proteinExistence type="predicted"/>
<keyword evidence="3" id="KW-1185">Reference proteome</keyword>
<gene>
    <name evidence="2" type="ORF">MMF94_02255</name>
</gene>
<protein>
    <submittedName>
        <fullName evidence="2">Uncharacterized protein</fullName>
    </submittedName>
</protein>
<evidence type="ECO:0000313" key="2">
    <source>
        <dbReference type="EMBL" id="MCH6164492.1"/>
    </source>
</evidence>
<accession>A0ABS9T7I9</accession>